<dbReference type="Proteomes" id="UP000887159">
    <property type="component" value="Unassembled WGS sequence"/>
</dbReference>
<accession>A0A8X6V8D8</accession>
<comment type="caution">
    <text evidence="1">The sequence shown here is derived from an EMBL/GenBank/DDBJ whole genome shotgun (WGS) entry which is preliminary data.</text>
</comment>
<protein>
    <submittedName>
        <fullName evidence="1">Uncharacterized protein</fullName>
    </submittedName>
</protein>
<dbReference type="AlphaFoldDB" id="A0A8X6V8D8"/>
<keyword evidence="2" id="KW-1185">Reference proteome</keyword>
<dbReference type="EMBL" id="BMAU01021234">
    <property type="protein sequence ID" value="GFY03124.1"/>
    <property type="molecule type" value="Genomic_DNA"/>
</dbReference>
<evidence type="ECO:0000313" key="1">
    <source>
        <dbReference type="EMBL" id="GFY03124.1"/>
    </source>
</evidence>
<organism evidence="1 2">
    <name type="scientific">Trichonephila clavipes</name>
    <name type="common">Golden silk orbweaver</name>
    <name type="synonym">Nephila clavipes</name>
    <dbReference type="NCBI Taxonomy" id="2585209"/>
    <lineage>
        <taxon>Eukaryota</taxon>
        <taxon>Metazoa</taxon>
        <taxon>Ecdysozoa</taxon>
        <taxon>Arthropoda</taxon>
        <taxon>Chelicerata</taxon>
        <taxon>Arachnida</taxon>
        <taxon>Araneae</taxon>
        <taxon>Araneomorphae</taxon>
        <taxon>Entelegynae</taxon>
        <taxon>Araneoidea</taxon>
        <taxon>Nephilidae</taxon>
        <taxon>Trichonephila</taxon>
    </lineage>
</organism>
<name>A0A8X6V8D8_TRICX</name>
<reference evidence="1" key="1">
    <citation type="submission" date="2020-08" db="EMBL/GenBank/DDBJ databases">
        <title>Multicomponent nature underlies the extraordinary mechanical properties of spider dragline silk.</title>
        <authorList>
            <person name="Kono N."/>
            <person name="Nakamura H."/>
            <person name="Mori M."/>
            <person name="Yoshida Y."/>
            <person name="Ohtoshi R."/>
            <person name="Malay A.D."/>
            <person name="Moran D.A.P."/>
            <person name="Tomita M."/>
            <person name="Numata K."/>
            <person name="Arakawa K."/>
        </authorList>
    </citation>
    <scope>NUCLEOTIDE SEQUENCE</scope>
</reference>
<proteinExistence type="predicted"/>
<gene>
    <name evidence="1" type="ORF">TNCV_981291</name>
</gene>
<evidence type="ECO:0000313" key="2">
    <source>
        <dbReference type="Proteomes" id="UP000887159"/>
    </source>
</evidence>
<sequence>MRSHRCSKGFRSGEYVGHRMSNSVRLLRGHRVTRGLLLSGYHDARRSTNLVTLQNGLASSVFRVAAISFVATILPQKRDSSANNIRCHSMIQVWWLGHHVRLLALC</sequence>